<reference evidence="2 3" key="1">
    <citation type="submission" date="2019-03" db="EMBL/GenBank/DDBJ databases">
        <title>Genomic Encyclopedia of Type Strains, Phase IV (KMG-IV): sequencing the most valuable type-strain genomes for metagenomic binning, comparative biology and taxonomic classification.</title>
        <authorList>
            <person name="Goeker M."/>
        </authorList>
    </citation>
    <scope>NUCLEOTIDE SEQUENCE [LARGE SCALE GENOMIC DNA]</scope>
    <source>
        <strain evidence="2 3">DSM 103428</strain>
    </source>
</reference>
<name>A0A4R1LBF3_9BACT</name>
<organism evidence="2 3">
    <name type="scientific">Acidipila rosea</name>
    <dbReference type="NCBI Taxonomy" id="768535"/>
    <lineage>
        <taxon>Bacteria</taxon>
        <taxon>Pseudomonadati</taxon>
        <taxon>Acidobacteriota</taxon>
        <taxon>Terriglobia</taxon>
        <taxon>Terriglobales</taxon>
        <taxon>Acidobacteriaceae</taxon>
        <taxon>Acidipila</taxon>
    </lineage>
</organism>
<accession>A0A4R1LBF3</accession>
<dbReference type="RefSeq" id="WP_131991671.1">
    <property type="nucleotide sequence ID" value="NZ_SMGK01000001.1"/>
</dbReference>
<proteinExistence type="predicted"/>
<evidence type="ECO:0000313" key="3">
    <source>
        <dbReference type="Proteomes" id="UP000295210"/>
    </source>
</evidence>
<dbReference type="Proteomes" id="UP000295210">
    <property type="component" value="Unassembled WGS sequence"/>
</dbReference>
<sequence>MRKFSTFMLAAAALTLVSGRGVAQQPENTKVAAPTHYYKLTYSVEEFGENGKITNSRTYSTAIAAGSTTPGTVGNAMFLSAQIRTGSKIPVTTSSKGDIQYMDVGVNLDANHAQETGGKLALEVSADISSITPSPATSSSAAPIIRQNRWGFARVVVPIDKPTVILSSDNLDNRGKLQIELTATRMD</sequence>
<feature type="signal peptide" evidence="1">
    <location>
        <begin position="1"/>
        <end position="23"/>
    </location>
</feature>
<dbReference type="EMBL" id="SMGK01000001">
    <property type="protein sequence ID" value="TCK75695.1"/>
    <property type="molecule type" value="Genomic_DNA"/>
</dbReference>
<keyword evidence="3" id="KW-1185">Reference proteome</keyword>
<gene>
    <name evidence="2" type="ORF">C7378_0686</name>
</gene>
<dbReference type="OrthoDB" id="122268at2"/>
<keyword evidence="1" id="KW-0732">Signal</keyword>
<feature type="chain" id="PRO_5020497510" evidence="1">
    <location>
        <begin position="24"/>
        <end position="187"/>
    </location>
</feature>
<dbReference type="AlphaFoldDB" id="A0A4R1LBF3"/>
<comment type="caution">
    <text evidence="2">The sequence shown here is derived from an EMBL/GenBank/DDBJ whole genome shotgun (WGS) entry which is preliminary data.</text>
</comment>
<evidence type="ECO:0000256" key="1">
    <source>
        <dbReference type="SAM" id="SignalP"/>
    </source>
</evidence>
<protein>
    <submittedName>
        <fullName evidence="2">Uncharacterized protein</fullName>
    </submittedName>
</protein>
<evidence type="ECO:0000313" key="2">
    <source>
        <dbReference type="EMBL" id="TCK75695.1"/>
    </source>
</evidence>